<dbReference type="STRING" id="504798.SAMN05421871_104421"/>
<evidence type="ECO:0000313" key="2">
    <source>
        <dbReference type="EMBL" id="SDP81254.1"/>
    </source>
</evidence>
<dbReference type="AlphaFoldDB" id="A0A1H0VSA7"/>
<evidence type="ECO:0000256" key="1">
    <source>
        <dbReference type="SAM" id="MobiDB-lite"/>
    </source>
</evidence>
<dbReference type="EMBL" id="FNJB01000015">
    <property type="protein sequence ID" value="SDP81254.1"/>
    <property type="molecule type" value="Genomic_DNA"/>
</dbReference>
<gene>
    <name evidence="2" type="ORF">SAMN05192558_11570</name>
</gene>
<reference evidence="3" key="1">
    <citation type="submission" date="2016-10" db="EMBL/GenBank/DDBJ databases">
        <authorList>
            <person name="Varghese N."/>
            <person name="Submissions S."/>
        </authorList>
    </citation>
    <scope>NUCLEOTIDE SEQUENCE [LARGE SCALE GENOMIC DNA]</scope>
    <source>
        <strain evidence="3">IBRC-M 10655</strain>
    </source>
</reference>
<sequence>MRVNDSHRVTVRGAEKAASSGVTAELPGTGRINISSTMIGTVMVADLSSPYRRTLLTDSFAEWARDVRPTRSGSLKLDLVIKVVDLTREGASTYYKTYDQPVEVEVNLAYGITNWLKTYWPMTGLTIPVLGAAGWTLWRNRRRAVAGVPANETDPGEPPASPDR</sequence>
<feature type="region of interest" description="Disordered" evidence="1">
    <location>
        <begin position="1"/>
        <end position="22"/>
    </location>
</feature>
<evidence type="ECO:0000313" key="3">
    <source>
        <dbReference type="Proteomes" id="UP000199651"/>
    </source>
</evidence>
<organism evidence="2 3">
    <name type="scientific">Actinokineospora alba</name>
    <dbReference type="NCBI Taxonomy" id="504798"/>
    <lineage>
        <taxon>Bacteria</taxon>
        <taxon>Bacillati</taxon>
        <taxon>Actinomycetota</taxon>
        <taxon>Actinomycetes</taxon>
        <taxon>Pseudonocardiales</taxon>
        <taxon>Pseudonocardiaceae</taxon>
        <taxon>Actinokineospora</taxon>
    </lineage>
</organism>
<proteinExistence type="predicted"/>
<accession>A0A1H0VSA7</accession>
<name>A0A1H0VSA7_9PSEU</name>
<dbReference type="Proteomes" id="UP000199651">
    <property type="component" value="Unassembled WGS sequence"/>
</dbReference>
<keyword evidence="3" id="KW-1185">Reference proteome</keyword>
<protein>
    <submittedName>
        <fullName evidence="2">Uncharacterized protein</fullName>
    </submittedName>
</protein>